<proteinExistence type="predicted"/>
<name>A0A4Y2LC66_ARAVE</name>
<dbReference type="Proteomes" id="UP000499080">
    <property type="component" value="Unassembled WGS sequence"/>
</dbReference>
<comment type="caution">
    <text evidence="2">The sequence shown here is derived from an EMBL/GenBank/DDBJ whole genome shotgun (WGS) entry which is preliminary data.</text>
</comment>
<keyword evidence="3" id="KW-1185">Reference proteome</keyword>
<feature type="compositionally biased region" description="Basic and acidic residues" evidence="1">
    <location>
        <begin position="114"/>
        <end position="125"/>
    </location>
</feature>
<gene>
    <name evidence="2" type="ORF">AVEN_275431_1</name>
</gene>
<evidence type="ECO:0000256" key="1">
    <source>
        <dbReference type="SAM" id="MobiDB-lite"/>
    </source>
</evidence>
<feature type="region of interest" description="Disordered" evidence="1">
    <location>
        <begin position="64"/>
        <end position="147"/>
    </location>
</feature>
<accession>A0A4Y2LC66</accession>
<reference evidence="2 3" key="1">
    <citation type="journal article" date="2019" name="Sci. Rep.">
        <title>Orb-weaving spider Araneus ventricosus genome elucidates the spidroin gene catalogue.</title>
        <authorList>
            <person name="Kono N."/>
            <person name="Nakamura H."/>
            <person name="Ohtoshi R."/>
            <person name="Moran D.A.P."/>
            <person name="Shinohara A."/>
            <person name="Yoshida Y."/>
            <person name="Fujiwara M."/>
            <person name="Mori M."/>
            <person name="Tomita M."/>
            <person name="Arakawa K."/>
        </authorList>
    </citation>
    <scope>NUCLEOTIDE SEQUENCE [LARGE SCALE GENOMIC DNA]</scope>
</reference>
<evidence type="ECO:0000313" key="3">
    <source>
        <dbReference type="Proteomes" id="UP000499080"/>
    </source>
</evidence>
<dbReference type="AlphaFoldDB" id="A0A4Y2LC66"/>
<dbReference type="EMBL" id="BGPR01005579">
    <property type="protein sequence ID" value="GBN11473.1"/>
    <property type="molecule type" value="Genomic_DNA"/>
</dbReference>
<feature type="compositionally biased region" description="Polar residues" evidence="1">
    <location>
        <begin position="87"/>
        <end position="96"/>
    </location>
</feature>
<protein>
    <submittedName>
        <fullName evidence="2">Uncharacterized protein</fullName>
    </submittedName>
</protein>
<evidence type="ECO:0000313" key="2">
    <source>
        <dbReference type="EMBL" id="GBN11473.1"/>
    </source>
</evidence>
<organism evidence="2 3">
    <name type="scientific">Araneus ventricosus</name>
    <name type="common">Orbweaver spider</name>
    <name type="synonym">Epeira ventricosa</name>
    <dbReference type="NCBI Taxonomy" id="182803"/>
    <lineage>
        <taxon>Eukaryota</taxon>
        <taxon>Metazoa</taxon>
        <taxon>Ecdysozoa</taxon>
        <taxon>Arthropoda</taxon>
        <taxon>Chelicerata</taxon>
        <taxon>Arachnida</taxon>
        <taxon>Araneae</taxon>
        <taxon>Araneomorphae</taxon>
        <taxon>Entelegynae</taxon>
        <taxon>Araneoidea</taxon>
        <taxon>Araneidae</taxon>
        <taxon>Araneus</taxon>
    </lineage>
</organism>
<sequence>MTHRTKTIARFTKERWPNTRAQSVMPKLHQQPFLKLFFSHFYYYNHEPIRKLSNFPPLHHFTFKASPSHPANKSAQMRASDEPTKASGATAQNRHNPGSRALYEKGRGQGQTTKVEELDLLRMEKPPSFSPAPLKPPLSLHSTTSLQ</sequence>